<reference evidence="1 2" key="1">
    <citation type="journal article" date="2017" name="Antonie Van Leeuwenhoek">
        <title>Rhizobium rhizosphaerae sp. nov., a novel species isolated from rice rhizosphere.</title>
        <authorList>
            <person name="Zhao J.J."/>
            <person name="Zhang J."/>
            <person name="Zhang R.J."/>
            <person name="Zhang C.W."/>
            <person name="Yin H.Q."/>
            <person name="Zhang X.X."/>
        </authorList>
    </citation>
    <scope>NUCLEOTIDE SEQUENCE [LARGE SCALE GENOMIC DNA]</scope>
    <source>
        <strain evidence="1 2">E3</strain>
    </source>
</reference>
<name>K6XXH9_9ALTE</name>
<sequence length="191" mass="21832">MAVLAIMGIVISVVSFKNFAPTPLEELEKQAKRFQIVVDMASDFAVLNQQEIGIRIEPETAEYIFMWLDDEQNWQLLEGQQAFSRYQLPEPYGLTLTLDDLPWIDEDNLFSEGIFDETLSFNEDRVEIGQDEEEKKLPPPQIMLLSSGDVTPFSLTMKYEPDFSSDDPVYFKLNAIDSVPLERLGPLDSDL</sequence>
<protein>
    <submittedName>
        <fullName evidence="1">General secretion pathway protein H</fullName>
    </submittedName>
</protein>
<keyword evidence="2" id="KW-1185">Reference proteome</keyword>
<evidence type="ECO:0000313" key="1">
    <source>
        <dbReference type="EMBL" id="GAC16336.1"/>
    </source>
</evidence>
<comment type="caution">
    <text evidence="1">The sequence shown here is derived from an EMBL/GenBank/DDBJ whole genome shotgun (WGS) entry which is preliminary data.</text>
</comment>
<dbReference type="Gene3D" id="3.55.40.10">
    <property type="entry name" value="minor pseudopilin epsh domain"/>
    <property type="match status" value="1"/>
</dbReference>
<dbReference type="eggNOG" id="COG2165">
    <property type="taxonomic scope" value="Bacteria"/>
</dbReference>
<proteinExistence type="predicted"/>
<dbReference type="Proteomes" id="UP000006334">
    <property type="component" value="Unassembled WGS sequence"/>
</dbReference>
<dbReference type="AlphaFoldDB" id="K6XXH9"/>
<evidence type="ECO:0000313" key="2">
    <source>
        <dbReference type="Proteomes" id="UP000006334"/>
    </source>
</evidence>
<organism evidence="1 2">
    <name type="scientific">Aliiglaciecola lipolytica E3</name>
    <dbReference type="NCBI Taxonomy" id="1127673"/>
    <lineage>
        <taxon>Bacteria</taxon>
        <taxon>Pseudomonadati</taxon>
        <taxon>Pseudomonadota</taxon>
        <taxon>Gammaproteobacteria</taxon>
        <taxon>Alteromonadales</taxon>
        <taxon>Alteromonadaceae</taxon>
        <taxon>Aliiglaciecola</taxon>
    </lineage>
</organism>
<accession>K6XXH9</accession>
<dbReference type="STRING" id="1127673.GLIP_3725"/>
<dbReference type="EMBL" id="BAEN01000068">
    <property type="protein sequence ID" value="GAC16336.1"/>
    <property type="molecule type" value="Genomic_DNA"/>
</dbReference>
<gene>
    <name evidence="1" type="primary">gspH</name>
    <name evidence="1" type="ORF">GLIP_3725</name>
</gene>